<dbReference type="InterPro" id="IPR012337">
    <property type="entry name" value="RNaseH-like_sf"/>
</dbReference>
<dbReference type="Pfam" id="PF13683">
    <property type="entry name" value="rve_3"/>
    <property type="match status" value="1"/>
</dbReference>
<dbReference type="KEGG" id="fln:FLA_1167"/>
<dbReference type="STRING" id="477680.SAMN05421788_1311"/>
<name>A0A173MD86_9BACT</name>
<dbReference type="KEGG" id="fln:FLA_2816"/>
<dbReference type="Gene3D" id="3.30.420.10">
    <property type="entry name" value="Ribonuclease H-like superfamily/Ribonuclease H"/>
    <property type="match status" value="1"/>
</dbReference>
<dbReference type="PROSITE" id="PS50994">
    <property type="entry name" value="INTEGRASE"/>
    <property type="match status" value="1"/>
</dbReference>
<dbReference type="NCBIfam" id="NF033516">
    <property type="entry name" value="transpos_IS3"/>
    <property type="match status" value="1"/>
</dbReference>
<dbReference type="PANTHER" id="PTHR46889:SF5">
    <property type="entry name" value="INTEGRASE PROTEIN"/>
    <property type="match status" value="1"/>
</dbReference>
<dbReference type="InterPro" id="IPR001584">
    <property type="entry name" value="Integrase_cat-core"/>
</dbReference>
<dbReference type="InterPro" id="IPR050900">
    <property type="entry name" value="Transposase_IS3/IS150/IS904"/>
</dbReference>
<protein>
    <submittedName>
        <fullName evidence="2">Transposase InsO and inactivated derivatives</fullName>
    </submittedName>
</protein>
<organism evidence="2 3">
    <name type="scientific">Filimonas lacunae</name>
    <dbReference type="NCBI Taxonomy" id="477680"/>
    <lineage>
        <taxon>Bacteria</taxon>
        <taxon>Pseudomonadati</taxon>
        <taxon>Bacteroidota</taxon>
        <taxon>Chitinophagia</taxon>
        <taxon>Chitinophagales</taxon>
        <taxon>Chitinophagaceae</taxon>
        <taxon>Filimonas</taxon>
    </lineage>
</organism>
<dbReference type="InterPro" id="IPR036397">
    <property type="entry name" value="RNaseH_sf"/>
</dbReference>
<evidence type="ECO:0000313" key="2">
    <source>
        <dbReference type="EMBL" id="SIT34832.1"/>
    </source>
</evidence>
<dbReference type="InterPro" id="IPR048020">
    <property type="entry name" value="Transpos_IS3"/>
</dbReference>
<reference evidence="3" key="1">
    <citation type="submission" date="2017-01" db="EMBL/GenBank/DDBJ databases">
        <authorList>
            <person name="Varghese N."/>
            <person name="Submissions S."/>
        </authorList>
    </citation>
    <scope>NUCLEOTIDE SEQUENCE [LARGE SCALE GENOMIC DNA]</scope>
    <source>
        <strain evidence="3">DSM 21054</strain>
    </source>
</reference>
<evidence type="ECO:0000313" key="3">
    <source>
        <dbReference type="Proteomes" id="UP000186917"/>
    </source>
</evidence>
<dbReference type="PANTHER" id="PTHR46889">
    <property type="entry name" value="TRANSPOSASE INSF FOR INSERTION SEQUENCE IS3B-RELATED"/>
    <property type="match status" value="1"/>
</dbReference>
<dbReference type="GO" id="GO:0015074">
    <property type="term" value="P:DNA integration"/>
    <property type="evidence" value="ECO:0007669"/>
    <property type="project" value="InterPro"/>
</dbReference>
<gene>
    <name evidence="2" type="ORF">SAMN05421788_1311</name>
</gene>
<dbReference type="RefSeq" id="WP_096510712.1">
    <property type="nucleotide sequence ID" value="NZ_AP017422.1"/>
</dbReference>
<accession>A0A173MD86</accession>
<dbReference type="Proteomes" id="UP000186917">
    <property type="component" value="Unassembled WGS sequence"/>
</dbReference>
<dbReference type="KEGG" id="fln:FLA_1560"/>
<dbReference type="GO" id="GO:0003676">
    <property type="term" value="F:nucleic acid binding"/>
    <property type="evidence" value="ECO:0007669"/>
    <property type="project" value="InterPro"/>
</dbReference>
<dbReference type="AlphaFoldDB" id="A0A173MD86"/>
<dbReference type="EMBL" id="FTOR01000031">
    <property type="protein sequence ID" value="SIT34832.1"/>
    <property type="molecule type" value="Genomic_DNA"/>
</dbReference>
<sequence>MNLLTELHPHIGVGQFCTVFGKTRQAWYYATRTQAEQEMTDSIVVKMVKEIREEQPRLGTRKLYYLLEPQLQAHGIKMGRDALFDMLERYDLLIRHRRRRAITTDSNHPYRKYDNLIQHLILTGKNQLWVSDITYLRVSEGFCYLSLVTDAFSRKIVGYRLWPNLAARGSIEALNMALNEQQPGRNMLIHHSDRGVQYCCSDYVGQLQNYQINISMSHKGDPYQNAIAERVNGILKHEYSLNKEFEDLVQATKAVQAAVNLYNSRRPHDSLSYLTPDQAHELTGIIKRNWRTYSKHIIKNQDLEVSNVGLGKLCNAKQD</sequence>
<keyword evidence="3" id="KW-1185">Reference proteome</keyword>
<proteinExistence type="predicted"/>
<dbReference type="KEGG" id="fln:FLA_0798"/>
<dbReference type="OrthoDB" id="9815231at2"/>
<dbReference type="SUPFAM" id="SSF53098">
    <property type="entry name" value="Ribonuclease H-like"/>
    <property type="match status" value="1"/>
</dbReference>
<feature type="domain" description="Integrase catalytic" evidence="1">
    <location>
        <begin position="121"/>
        <end position="284"/>
    </location>
</feature>
<evidence type="ECO:0000259" key="1">
    <source>
        <dbReference type="PROSITE" id="PS50994"/>
    </source>
</evidence>